<dbReference type="AlphaFoldDB" id="A0A1D1UYH2"/>
<gene>
    <name evidence="5" type="primary">RvY_06419-1</name>
    <name evidence="5" type="synonym">RvY_06419.1</name>
    <name evidence="5" type="ORF">RvY_06419</name>
</gene>
<keyword evidence="2" id="KW-0904">Protein phosphatase</keyword>
<dbReference type="Proteomes" id="UP000186922">
    <property type="component" value="Unassembled WGS sequence"/>
</dbReference>
<dbReference type="InterPro" id="IPR042165">
    <property type="entry name" value="PTPMT1"/>
</dbReference>
<dbReference type="GO" id="GO:0008962">
    <property type="term" value="F:phosphatidylglycerophosphatase activity"/>
    <property type="evidence" value="ECO:0007669"/>
    <property type="project" value="TreeGrafter"/>
</dbReference>
<evidence type="ECO:0000259" key="3">
    <source>
        <dbReference type="PROSITE" id="PS50054"/>
    </source>
</evidence>
<dbReference type="InterPro" id="IPR020422">
    <property type="entry name" value="TYR_PHOSPHATASE_DUAL_dom"/>
</dbReference>
<dbReference type="SUPFAM" id="SSF52799">
    <property type="entry name" value="(Phosphotyrosine protein) phosphatases II"/>
    <property type="match status" value="1"/>
</dbReference>
<dbReference type="GO" id="GO:0004439">
    <property type="term" value="F:phosphatidylinositol-4,5-bisphosphate 5-phosphatase activity"/>
    <property type="evidence" value="ECO:0007669"/>
    <property type="project" value="TreeGrafter"/>
</dbReference>
<organism evidence="5 6">
    <name type="scientific">Ramazzottius varieornatus</name>
    <name type="common">Water bear</name>
    <name type="synonym">Tardigrade</name>
    <dbReference type="NCBI Taxonomy" id="947166"/>
    <lineage>
        <taxon>Eukaryota</taxon>
        <taxon>Metazoa</taxon>
        <taxon>Ecdysozoa</taxon>
        <taxon>Tardigrada</taxon>
        <taxon>Eutardigrada</taxon>
        <taxon>Parachela</taxon>
        <taxon>Hypsibioidea</taxon>
        <taxon>Ramazzottiidae</taxon>
        <taxon>Ramazzottius</taxon>
    </lineage>
</organism>
<keyword evidence="6" id="KW-1185">Reference proteome</keyword>
<reference evidence="5 6" key="1">
    <citation type="journal article" date="2016" name="Nat. Commun.">
        <title>Extremotolerant tardigrade genome and improved radiotolerance of human cultured cells by tardigrade-unique protein.</title>
        <authorList>
            <person name="Hashimoto T."/>
            <person name="Horikawa D.D."/>
            <person name="Saito Y."/>
            <person name="Kuwahara H."/>
            <person name="Kozuka-Hata H."/>
            <person name="Shin-I T."/>
            <person name="Minakuchi Y."/>
            <person name="Ohishi K."/>
            <person name="Motoyama A."/>
            <person name="Aizu T."/>
            <person name="Enomoto A."/>
            <person name="Kondo K."/>
            <person name="Tanaka S."/>
            <person name="Hara Y."/>
            <person name="Koshikawa S."/>
            <person name="Sagara H."/>
            <person name="Miura T."/>
            <person name="Yokobori S."/>
            <person name="Miyagawa K."/>
            <person name="Suzuki Y."/>
            <person name="Kubo T."/>
            <person name="Oyama M."/>
            <person name="Kohara Y."/>
            <person name="Fujiyama A."/>
            <person name="Arakawa K."/>
            <person name="Katayama T."/>
            <person name="Toyoda A."/>
            <person name="Kunieda T."/>
        </authorList>
    </citation>
    <scope>NUCLEOTIDE SEQUENCE [LARGE SCALE GENOMIC DNA]</scope>
    <source>
        <strain evidence="5 6">YOKOZUNA-1</strain>
    </source>
</reference>
<keyword evidence="1" id="KW-0378">Hydrolase</keyword>
<protein>
    <recommendedName>
        <fullName evidence="7">Phosphatidylglycerophosphatase and protein-tyrosine phosphatase 1</fullName>
    </recommendedName>
</protein>
<name>A0A1D1UYH2_RAMVA</name>
<evidence type="ECO:0000313" key="6">
    <source>
        <dbReference type="Proteomes" id="UP000186922"/>
    </source>
</evidence>
<feature type="domain" description="Tyrosine specific protein phosphatases" evidence="4">
    <location>
        <begin position="127"/>
        <end position="180"/>
    </location>
</feature>
<accession>A0A1D1UYH2</accession>
<dbReference type="InterPro" id="IPR000340">
    <property type="entry name" value="Dual-sp_phosphatase_cat-dom"/>
</dbReference>
<dbReference type="InterPro" id="IPR000387">
    <property type="entry name" value="Tyr_Pase_dom"/>
</dbReference>
<dbReference type="GO" id="GO:0004721">
    <property type="term" value="F:phosphoprotein phosphatase activity"/>
    <property type="evidence" value="ECO:0007669"/>
    <property type="project" value="UniProtKB-KW"/>
</dbReference>
<dbReference type="PROSITE" id="PS50056">
    <property type="entry name" value="TYR_PHOSPHATASE_2"/>
    <property type="match status" value="1"/>
</dbReference>
<evidence type="ECO:0000259" key="4">
    <source>
        <dbReference type="PROSITE" id="PS50056"/>
    </source>
</evidence>
<dbReference type="PROSITE" id="PS00383">
    <property type="entry name" value="TYR_PHOSPHATASE_1"/>
    <property type="match status" value="1"/>
</dbReference>
<dbReference type="FunFam" id="3.90.190.10:FF:000157">
    <property type="entry name" value="Protein-tyrosine phosphatase"/>
    <property type="match status" value="1"/>
</dbReference>
<dbReference type="EMBL" id="BDGG01000002">
    <property type="protein sequence ID" value="GAU94694.1"/>
    <property type="molecule type" value="Genomic_DNA"/>
</dbReference>
<dbReference type="Pfam" id="PF00782">
    <property type="entry name" value="DSPc"/>
    <property type="match status" value="1"/>
</dbReference>
<proteinExistence type="predicted"/>
<dbReference type="InterPro" id="IPR016130">
    <property type="entry name" value="Tyr_Pase_AS"/>
</dbReference>
<evidence type="ECO:0000256" key="2">
    <source>
        <dbReference type="ARBA" id="ARBA00022912"/>
    </source>
</evidence>
<feature type="domain" description="Tyrosine-protein phosphatase" evidence="3">
    <location>
        <begin position="48"/>
        <end position="205"/>
    </location>
</feature>
<dbReference type="PANTHER" id="PTHR46712:SF1">
    <property type="entry name" value="PHOSPHATIDYLGLYCEROPHOSPHATASE AND PROTEIN-TYROSINE PHOSPHATASE 1"/>
    <property type="match status" value="1"/>
</dbReference>
<evidence type="ECO:0000313" key="5">
    <source>
        <dbReference type="EMBL" id="GAU94694.1"/>
    </source>
</evidence>
<sequence>MPDLTSPPGPPKPLIRDYFMKMSSLRRVFFFPTIMYNVLADTVTSRNWFNRIDEHIVLGAIPFRKALLHLITTEDIKGVISMNEEFELNPKWYATPAEMARLDLEFLNLPVDDYVGLPSSEQIASGLDFIQHIITDKQGSVYVHCKAGRSRSAYLVTAYLIAKEGGKAEDVIEHLKSKRPQVWIGPKGVRSLKDYYKEAIKRPVQ</sequence>
<dbReference type="SMART" id="SM00195">
    <property type="entry name" value="DSPc"/>
    <property type="match status" value="1"/>
</dbReference>
<evidence type="ECO:0008006" key="7">
    <source>
        <dbReference type="Google" id="ProtNLM"/>
    </source>
</evidence>
<dbReference type="PROSITE" id="PS50054">
    <property type="entry name" value="TYR_PHOSPHATASE_DUAL"/>
    <property type="match status" value="1"/>
</dbReference>
<dbReference type="OrthoDB" id="273181at2759"/>
<dbReference type="InterPro" id="IPR029021">
    <property type="entry name" value="Prot-tyrosine_phosphatase-like"/>
</dbReference>
<comment type="caution">
    <text evidence="5">The sequence shown here is derived from an EMBL/GenBank/DDBJ whole genome shotgun (WGS) entry which is preliminary data.</text>
</comment>
<evidence type="ECO:0000256" key="1">
    <source>
        <dbReference type="ARBA" id="ARBA00022801"/>
    </source>
</evidence>
<dbReference type="Gene3D" id="3.90.190.10">
    <property type="entry name" value="Protein tyrosine phosphatase superfamily"/>
    <property type="match status" value="1"/>
</dbReference>
<dbReference type="PANTHER" id="PTHR46712">
    <property type="entry name" value="PHOSPHATIDYLGLYCEROPHOSPHATASE AND PROTEIN-TYROSINE PHOSPHATASE 1"/>
    <property type="match status" value="1"/>
</dbReference>